<dbReference type="Proteomes" id="UP000189339">
    <property type="component" value="Unassembled WGS sequence"/>
</dbReference>
<keyword evidence="2" id="KW-1185">Reference proteome</keyword>
<dbReference type="AlphaFoldDB" id="A0A1V2DQ40"/>
<protein>
    <submittedName>
        <fullName evidence="1">Uncharacterized protein</fullName>
    </submittedName>
</protein>
<name>A0A1V2DQ40_9GAMM</name>
<sequence length="95" mass="11271">MFVRAMRRLREQYNSFEIARWFAMGDEDKRGIRQISVAFNRKLYDQDHPDHRNPTNSDCLATACLDFLDRLGYDLATLRYNEHGEIVELKKKSSD</sequence>
<evidence type="ECO:0000313" key="1">
    <source>
        <dbReference type="EMBL" id="ONF42526.1"/>
    </source>
</evidence>
<proteinExistence type="predicted"/>
<evidence type="ECO:0000313" key="2">
    <source>
        <dbReference type="Proteomes" id="UP000189339"/>
    </source>
</evidence>
<gene>
    <name evidence="1" type="ORF">BTO32_15045</name>
</gene>
<reference evidence="1 2" key="1">
    <citation type="submission" date="2016-12" db="EMBL/GenBank/DDBJ databases">
        <title>Marinobacter lutaoensis whole genome sequencing.</title>
        <authorList>
            <person name="Verma A."/>
            <person name="Krishnamurthi S."/>
        </authorList>
    </citation>
    <scope>NUCLEOTIDE SEQUENCE [LARGE SCALE GENOMIC DNA]</scope>
    <source>
        <strain evidence="1 2">T5054</strain>
    </source>
</reference>
<organism evidence="1 2">
    <name type="scientific">Marinobacter lutaoensis</name>
    <dbReference type="NCBI Taxonomy" id="135739"/>
    <lineage>
        <taxon>Bacteria</taxon>
        <taxon>Pseudomonadati</taxon>
        <taxon>Pseudomonadota</taxon>
        <taxon>Gammaproteobacteria</taxon>
        <taxon>Pseudomonadales</taxon>
        <taxon>Marinobacteraceae</taxon>
        <taxon>Marinobacter</taxon>
    </lineage>
</organism>
<dbReference type="EMBL" id="MSCW01000009">
    <property type="protein sequence ID" value="ONF42526.1"/>
    <property type="molecule type" value="Genomic_DNA"/>
</dbReference>
<comment type="caution">
    <text evidence="1">The sequence shown here is derived from an EMBL/GenBank/DDBJ whole genome shotgun (WGS) entry which is preliminary data.</text>
</comment>
<accession>A0A1V2DQ40</accession>